<evidence type="ECO:0000256" key="2">
    <source>
        <dbReference type="ARBA" id="ARBA00022692"/>
    </source>
</evidence>
<organism evidence="7 8">
    <name type="scientific">Halobaculum marinum</name>
    <dbReference type="NCBI Taxonomy" id="3031996"/>
    <lineage>
        <taxon>Archaea</taxon>
        <taxon>Methanobacteriati</taxon>
        <taxon>Methanobacteriota</taxon>
        <taxon>Stenosarchaea group</taxon>
        <taxon>Halobacteria</taxon>
        <taxon>Halobacteriales</taxon>
        <taxon>Haloferacaceae</taxon>
        <taxon>Halobaculum</taxon>
    </lineage>
</organism>
<keyword evidence="8" id="KW-1185">Reference proteome</keyword>
<keyword evidence="3 5" id="KW-1133">Transmembrane helix</keyword>
<dbReference type="GO" id="GO:0016020">
    <property type="term" value="C:membrane"/>
    <property type="evidence" value="ECO:0007669"/>
    <property type="project" value="UniProtKB-SubCell"/>
</dbReference>
<dbReference type="RefSeq" id="WP_276238786.1">
    <property type="nucleotide sequence ID" value="NZ_CP119989.1"/>
</dbReference>
<gene>
    <name evidence="7" type="ORF">ACFQKD_05490</name>
</gene>
<feature type="transmembrane region" description="Helical" evidence="5">
    <location>
        <begin position="151"/>
        <end position="172"/>
    </location>
</feature>
<feature type="transmembrane region" description="Helical" evidence="5">
    <location>
        <begin position="60"/>
        <end position="91"/>
    </location>
</feature>
<dbReference type="AlphaFoldDB" id="A0ABD5WVJ8"/>
<protein>
    <submittedName>
        <fullName evidence="7">Yip1 family protein</fullName>
    </submittedName>
</protein>
<dbReference type="GeneID" id="79269355"/>
<feature type="transmembrane region" description="Helical" evidence="5">
    <location>
        <begin position="21"/>
        <end position="40"/>
    </location>
</feature>
<dbReference type="EMBL" id="JBHTAG010000002">
    <property type="protein sequence ID" value="MFC7096753.1"/>
    <property type="molecule type" value="Genomic_DNA"/>
</dbReference>
<evidence type="ECO:0000256" key="5">
    <source>
        <dbReference type="SAM" id="Phobius"/>
    </source>
</evidence>
<evidence type="ECO:0000313" key="7">
    <source>
        <dbReference type="EMBL" id="MFC7096753.1"/>
    </source>
</evidence>
<reference evidence="7 8" key="1">
    <citation type="journal article" date="2019" name="Int. J. Syst. Evol. Microbiol.">
        <title>The Global Catalogue of Microorganisms (GCM) 10K type strain sequencing project: providing services to taxonomists for standard genome sequencing and annotation.</title>
        <authorList>
            <consortium name="The Broad Institute Genomics Platform"/>
            <consortium name="The Broad Institute Genome Sequencing Center for Infectious Disease"/>
            <person name="Wu L."/>
            <person name="Ma J."/>
        </authorList>
    </citation>
    <scope>NUCLEOTIDE SEQUENCE [LARGE SCALE GENOMIC DNA]</scope>
    <source>
        <strain evidence="7 8">DT55</strain>
    </source>
</reference>
<dbReference type="InterPro" id="IPR006977">
    <property type="entry name" value="Yip1_dom"/>
</dbReference>
<evidence type="ECO:0000259" key="6">
    <source>
        <dbReference type="Pfam" id="PF04893"/>
    </source>
</evidence>
<feature type="transmembrane region" description="Helical" evidence="5">
    <location>
        <begin position="184"/>
        <end position="201"/>
    </location>
</feature>
<evidence type="ECO:0000256" key="3">
    <source>
        <dbReference type="ARBA" id="ARBA00022989"/>
    </source>
</evidence>
<comment type="subcellular location">
    <subcellularLocation>
        <location evidence="1">Membrane</location>
        <topology evidence="1">Multi-pass membrane protein</topology>
    </subcellularLocation>
</comment>
<evidence type="ECO:0000256" key="1">
    <source>
        <dbReference type="ARBA" id="ARBA00004141"/>
    </source>
</evidence>
<dbReference type="Pfam" id="PF04893">
    <property type="entry name" value="Yip1"/>
    <property type="match status" value="1"/>
</dbReference>
<comment type="caution">
    <text evidence="7">The sequence shown here is derived from an EMBL/GenBank/DDBJ whole genome shotgun (WGS) entry which is preliminary data.</text>
</comment>
<sequence>MLRALTDPDGFFAERRDDPAFLAPMLVVLAAGVVGVVGSIPVLRATLSALPPEASGLASVFVVVGAVGGLVGPLVVWVVAAGVFHVLSIPFDGEGPFSRTLKIVGWGFVPSIVAGVVTAVVNYRVYSAVQFPDDPQQIQQFVESIQSRPELLVAGAVGVLLTVYQGFIWVYAVRHARRVDLRSATVVVGVPTALLVVWQLYNLL</sequence>
<evidence type="ECO:0000256" key="4">
    <source>
        <dbReference type="ARBA" id="ARBA00023136"/>
    </source>
</evidence>
<feature type="domain" description="Yip1" evidence="6">
    <location>
        <begin position="4"/>
        <end position="197"/>
    </location>
</feature>
<accession>A0ABD5WVJ8</accession>
<name>A0ABD5WVJ8_9EURY</name>
<proteinExistence type="predicted"/>
<dbReference type="Proteomes" id="UP001596388">
    <property type="component" value="Unassembled WGS sequence"/>
</dbReference>
<keyword evidence="4 5" id="KW-0472">Membrane</keyword>
<keyword evidence="2 5" id="KW-0812">Transmembrane</keyword>
<feature type="transmembrane region" description="Helical" evidence="5">
    <location>
        <begin position="103"/>
        <end position="125"/>
    </location>
</feature>
<evidence type="ECO:0000313" key="8">
    <source>
        <dbReference type="Proteomes" id="UP001596388"/>
    </source>
</evidence>